<dbReference type="RefSeq" id="WP_106140784.1">
    <property type="nucleotide sequence ID" value="NZ_PVTE01000040.1"/>
</dbReference>
<evidence type="ECO:0000313" key="2">
    <source>
        <dbReference type="Proteomes" id="UP000238375"/>
    </source>
</evidence>
<organism evidence="1 2">
    <name type="scientific">Spirosoma oryzae</name>
    <dbReference type="NCBI Taxonomy" id="1469603"/>
    <lineage>
        <taxon>Bacteria</taxon>
        <taxon>Pseudomonadati</taxon>
        <taxon>Bacteroidota</taxon>
        <taxon>Cytophagia</taxon>
        <taxon>Cytophagales</taxon>
        <taxon>Cytophagaceae</taxon>
        <taxon>Spirosoma</taxon>
    </lineage>
</organism>
<keyword evidence="2" id="KW-1185">Reference proteome</keyword>
<dbReference type="AlphaFoldDB" id="A0A2T0RSF5"/>
<reference evidence="1 2" key="1">
    <citation type="submission" date="2018-03" db="EMBL/GenBank/DDBJ databases">
        <title>Genomic Encyclopedia of Archaeal and Bacterial Type Strains, Phase II (KMG-II): from individual species to whole genera.</title>
        <authorList>
            <person name="Goeker M."/>
        </authorList>
    </citation>
    <scope>NUCLEOTIDE SEQUENCE [LARGE SCALE GENOMIC DNA]</scope>
    <source>
        <strain evidence="1 2">DSM 28354</strain>
    </source>
</reference>
<name>A0A2T0RSF5_9BACT</name>
<accession>A0A2T0RSF5</accession>
<evidence type="ECO:0000313" key="1">
    <source>
        <dbReference type="EMBL" id="PRY24126.1"/>
    </source>
</evidence>
<protein>
    <submittedName>
        <fullName evidence="1">Uncharacterized protein</fullName>
    </submittedName>
</protein>
<comment type="caution">
    <text evidence="1">The sequence shown here is derived from an EMBL/GenBank/DDBJ whole genome shotgun (WGS) entry which is preliminary data.</text>
</comment>
<proteinExistence type="predicted"/>
<sequence>MQFHRLTFAHIMERHVLYYDADAPDACAFICQRLNINALPGLDGETYYPFDEESNQFGDPQLVPEQGRAQSHDMLFTEAVREQFAQTEPNVLFVYDGRVLVGVVHLSDFNRSSVLQIVQDDIILFERDLRRFFMLRGRSDADMLAFFEYQSEHADAYGLRNFYTDKLRDATMPRRQNERRLLDPFQTFEFSDLLYFSGSDVSGPLLRFDQVKELIGLRNRVMHAKNTVEYDEHRVYSYESLERLYDELFLLESAYHRLLRSIANDLDYTRTRREANRSRLDQIQESGEKALRFFKAAI</sequence>
<dbReference type="Proteomes" id="UP000238375">
    <property type="component" value="Unassembled WGS sequence"/>
</dbReference>
<dbReference type="EMBL" id="PVTE01000040">
    <property type="protein sequence ID" value="PRY24126.1"/>
    <property type="molecule type" value="Genomic_DNA"/>
</dbReference>
<dbReference type="OrthoDB" id="9837467at2"/>
<gene>
    <name evidence="1" type="ORF">CLV58_14025</name>
</gene>